<dbReference type="OrthoDB" id="1973701at2"/>
<evidence type="ECO:0000256" key="1">
    <source>
        <dbReference type="ARBA" id="ARBA00023125"/>
    </source>
</evidence>
<evidence type="ECO:0000313" key="4">
    <source>
        <dbReference type="EMBL" id="CUM98896.1"/>
    </source>
</evidence>
<reference evidence="4 5" key="1">
    <citation type="submission" date="2015-09" db="EMBL/GenBank/DDBJ databases">
        <authorList>
            <consortium name="Pathogen Informatics"/>
        </authorList>
    </citation>
    <scope>NUCLEOTIDE SEQUENCE [LARGE SCALE GENOMIC DNA]</scope>
    <source>
        <strain evidence="4 5">2789STDY5834970</strain>
    </source>
</reference>
<dbReference type="InterPro" id="IPR050639">
    <property type="entry name" value="SSR_resolvase"/>
</dbReference>
<dbReference type="AlphaFoldDB" id="A0A173T9T7"/>
<dbReference type="Gene3D" id="3.40.50.1390">
    <property type="entry name" value="Resolvase, N-terminal catalytic domain"/>
    <property type="match status" value="1"/>
</dbReference>
<dbReference type="EMBL" id="CYXN01000009">
    <property type="protein sequence ID" value="CUM98896.1"/>
    <property type="molecule type" value="Genomic_DNA"/>
</dbReference>
<dbReference type="PROSITE" id="PS51737">
    <property type="entry name" value="RECOMBINASE_DNA_BIND"/>
    <property type="match status" value="1"/>
</dbReference>
<accession>A0A173T9T7</accession>
<gene>
    <name evidence="4" type="ORF">ERS852582_01431</name>
</gene>
<evidence type="ECO:0000313" key="5">
    <source>
        <dbReference type="Proteomes" id="UP000095649"/>
    </source>
</evidence>
<protein>
    <submittedName>
        <fullName evidence="4">Recombinase</fullName>
    </submittedName>
</protein>
<dbReference type="Proteomes" id="UP000095649">
    <property type="component" value="Unassembled WGS sequence"/>
</dbReference>
<proteinExistence type="predicted"/>
<dbReference type="Gene3D" id="3.90.1750.20">
    <property type="entry name" value="Putative Large Serine Recombinase, Chain B, Domain 2"/>
    <property type="match status" value="1"/>
</dbReference>
<name>A0A173T9T7_9FIRM</name>
<dbReference type="RefSeq" id="WP_055185926.1">
    <property type="nucleotide sequence ID" value="NZ_CYXN01000009.1"/>
</dbReference>
<dbReference type="GO" id="GO:0003677">
    <property type="term" value="F:DNA binding"/>
    <property type="evidence" value="ECO:0007669"/>
    <property type="project" value="UniProtKB-KW"/>
</dbReference>
<evidence type="ECO:0000256" key="2">
    <source>
        <dbReference type="ARBA" id="ARBA00023172"/>
    </source>
</evidence>
<keyword evidence="1" id="KW-0238">DNA-binding</keyword>
<dbReference type="PANTHER" id="PTHR30461">
    <property type="entry name" value="DNA-INVERTASE FROM LAMBDOID PROPHAGE"/>
    <property type="match status" value="1"/>
</dbReference>
<dbReference type="InterPro" id="IPR011109">
    <property type="entry name" value="DNA_bind_recombinase_dom"/>
</dbReference>
<feature type="domain" description="Recombinase" evidence="3">
    <location>
        <begin position="153"/>
        <end position="276"/>
    </location>
</feature>
<dbReference type="Pfam" id="PF07508">
    <property type="entry name" value="Recombinase"/>
    <property type="match status" value="1"/>
</dbReference>
<dbReference type="InterPro" id="IPR036162">
    <property type="entry name" value="Resolvase-like_N_sf"/>
</dbReference>
<organism evidence="4 5">
    <name type="scientific">Faecalibacterium prausnitzii</name>
    <dbReference type="NCBI Taxonomy" id="853"/>
    <lineage>
        <taxon>Bacteria</taxon>
        <taxon>Bacillati</taxon>
        <taxon>Bacillota</taxon>
        <taxon>Clostridia</taxon>
        <taxon>Eubacteriales</taxon>
        <taxon>Oscillospiraceae</taxon>
        <taxon>Faecalibacterium</taxon>
    </lineage>
</organism>
<evidence type="ECO:0000259" key="3">
    <source>
        <dbReference type="PROSITE" id="PS51737"/>
    </source>
</evidence>
<sequence length="510" mass="59411">MKCVSYTRTLPWKNHQGELTIAEQNQRIAAYLAEHKELDLQKKYSDRKNDEKARTAFDQMTNDGVERKFDCIIVASMYYCGPDFPAARQAIEETLYAAGIDLIVLEESLDTRAVSRKEVEDYFEAKRCEMHAEIMFAWRRKQGAGFRLTNSVPFGYIRRNGESNMVKDEEVAPYLSEAFFRYASGQKMRDIAKWLNEQGVEPPMKHKKRILGKPYDAEPDQWTTDMLRCLFRNPTYTGATANGSRQIIAENCHEPYITKEQFYAFPCNMREGENKISIRKSYKKPNPLAKHIVCTCGHALCWHKDKRTGEELFYCRYCRAHKENGKNLKVPAATIYKKVMDALELEHLEEEKLAVAIQQGAGKKAIEVVRAEKSLQMKSVLAELNMEQFRRVPLYESYMADEITEEQYRAELLDYEEAHRKLNEQFTAIMEDTLVWERALSLRNPWIQQMAQYKTPEELDRNFVKKYIEQVTVTLLDDGQAEISLTMKTDEWKQMLSRIEVEGTDSGTKE</sequence>
<dbReference type="PANTHER" id="PTHR30461:SF2">
    <property type="entry name" value="SERINE RECOMBINASE PINE-RELATED"/>
    <property type="match status" value="1"/>
</dbReference>
<keyword evidence="2" id="KW-0233">DNA recombination</keyword>
<dbReference type="GO" id="GO:0000150">
    <property type="term" value="F:DNA strand exchange activity"/>
    <property type="evidence" value="ECO:0007669"/>
    <property type="project" value="InterPro"/>
</dbReference>
<dbReference type="InterPro" id="IPR038109">
    <property type="entry name" value="DNA_bind_recomb_sf"/>
</dbReference>